<dbReference type="EMBL" id="LKCN02000017">
    <property type="protein sequence ID" value="RCI09099.1"/>
    <property type="molecule type" value="Genomic_DNA"/>
</dbReference>
<feature type="region of interest" description="Disordered" evidence="1">
    <location>
        <begin position="105"/>
        <end position="125"/>
    </location>
</feature>
<feature type="compositionally biased region" description="Basic and acidic residues" evidence="1">
    <location>
        <begin position="105"/>
        <end position="114"/>
    </location>
</feature>
<keyword evidence="2" id="KW-1133">Transmembrane helix</keyword>
<sequence>MCRYSVWAESAAPPQSAEQRAPANGTSWRLGVNRGQGASIQECEESVYNIDVRLCSEGKKRKEGWLTVSNNNSWKPGGRRGHTTPHHTTMVLLGRYDHEEREEAMKSISHDKTHPKSGQGSNMRRTPSMIDLYSETCNHLHLLAYSIVVMTDNAINARRSGQDAKPGCIGIIPFRPIAGTKHGTLETSQVTGSDHKWLRYSLGGGFMSSILADPIPDGAVGHVAACYLPFVIATILGRCQALKKKMKMKKKKKK</sequence>
<feature type="compositionally biased region" description="Polar residues" evidence="1">
    <location>
        <begin position="116"/>
        <end position="125"/>
    </location>
</feature>
<feature type="transmembrane region" description="Helical" evidence="2">
    <location>
        <begin position="219"/>
        <end position="241"/>
    </location>
</feature>
<gene>
    <name evidence="3" type="ORF">L249_5044</name>
</gene>
<evidence type="ECO:0000256" key="2">
    <source>
        <dbReference type="SAM" id="Phobius"/>
    </source>
</evidence>
<dbReference type="Proteomes" id="UP000253664">
    <property type="component" value="Unassembled WGS sequence"/>
</dbReference>
<keyword evidence="4" id="KW-1185">Reference proteome</keyword>
<accession>A0A367L3U9</accession>
<protein>
    <submittedName>
        <fullName evidence="3">Uncharacterized protein</fullName>
    </submittedName>
</protein>
<dbReference type="AlphaFoldDB" id="A0A367L3U9"/>
<name>A0A367L3U9_9HYPO</name>
<evidence type="ECO:0000256" key="1">
    <source>
        <dbReference type="SAM" id="MobiDB-lite"/>
    </source>
</evidence>
<organism evidence="3 4">
    <name type="scientific">Ophiocordyceps polyrhachis-furcata BCC 54312</name>
    <dbReference type="NCBI Taxonomy" id="1330021"/>
    <lineage>
        <taxon>Eukaryota</taxon>
        <taxon>Fungi</taxon>
        <taxon>Dikarya</taxon>
        <taxon>Ascomycota</taxon>
        <taxon>Pezizomycotina</taxon>
        <taxon>Sordariomycetes</taxon>
        <taxon>Hypocreomycetidae</taxon>
        <taxon>Hypocreales</taxon>
        <taxon>Ophiocordycipitaceae</taxon>
        <taxon>Ophiocordyceps</taxon>
    </lineage>
</organism>
<keyword evidence="2" id="KW-0472">Membrane</keyword>
<feature type="non-terminal residue" evidence="3">
    <location>
        <position position="254"/>
    </location>
</feature>
<keyword evidence="2" id="KW-0812">Transmembrane</keyword>
<reference evidence="3 4" key="1">
    <citation type="journal article" date="2015" name="BMC Genomics">
        <title>Insights from the genome of Ophiocordyceps polyrhachis-furcata to pathogenicity and host specificity in insect fungi.</title>
        <authorList>
            <person name="Wichadakul D."/>
            <person name="Kobmoo N."/>
            <person name="Ingsriswang S."/>
            <person name="Tangphatsornruang S."/>
            <person name="Chantasingh D."/>
            <person name="Luangsa-ard J.J."/>
            <person name="Eurwilaichitr L."/>
        </authorList>
    </citation>
    <scope>NUCLEOTIDE SEQUENCE [LARGE SCALE GENOMIC DNA]</scope>
    <source>
        <strain evidence="3 4">BCC 54312</strain>
    </source>
</reference>
<evidence type="ECO:0000313" key="3">
    <source>
        <dbReference type="EMBL" id="RCI09099.1"/>
    </source>
</evidence>
<evidence type="ECO:0000313" key="4">
    <source>
        <dbReference type="Proteomes" id="UP000253664"/>
    </source>
</evidence>
<proteinExistence type="predicted"/>
<comment type="caution">
    <text evidence="3">The sequence shown here is derived from an EMBL/GenBank/DDBJ whole genome shotgun (WGS) entry which is preliminary data.</text>
</comment>